<sequence>MMVRSKYVCDCENYFKRVGYARILLRRLLLSIKYLLSCRLRGFQVDDRPAALERRKVFMSLNALIKRTISKPAYILNWNILVQIPTTDVQGR</sequence>
<gene>
    <name evidence="1" type="ORF">N0F65_011094</name>
</gene>
<reference evidence="1" key="2">
    <citation type="journal article" date="2023" name="Microbiol Resour">
        <title>Decontamination and Annotation of the Draft Genome Sequence of the Oomycete Lagenidium giganteum ARSEF 373.</title>
        <authorList>
            <person name="Morgan W.R."/>
            <person name="Tartar A."/>
        </authorList>
    </citation>
    <scope>NUCLEOTIDE SEQUENCE</scope>
    <source>
        <strain evidence="1">ARSEF 373</strain>
    </source>
</reference>
<protein>
    <submittedName>
        <fullName evidence="1">Uncharacterized protein</fullName>
    </submittedName>
</protein>
<organism evidence="1 2">
    <name type="scientific">Lagenidium giganteum</name>
    <dbReference type="NCBI Taxonomy" id="4803"/>
    <lineage>
        <taxon>Eukaryota</taxon>
        <taxon>Sar</taxon>
        <taxon>Stramenopiles</taxon>
        <taxon>Oomycota</taxon>
        <taxon>Peronosporomycetes</taxon>
        <taxon>Pythiales</taxon>
        <taxon>Pythiaceae</taxon>
    </lineage>
</organism>
<evidence type="ECO:0000313" key="2">
    <source>
        <dbReference type="Proteomes" id="UP001146120"/>
    </source>
</evidence>
<name>A0AAV2ZE96_9STRA</name>
<reference evidence="1" key="1">
    <citation type="submission" date="2022-11" db="EMBL/GenBank/DDBJ databases">
        <authorList>
            <person name="Morgan W.R."/>
            <person name="Tartar A."/>
        </authorList>
    </citation>
    <scope>NUCLEOTIDE SEQUENCE</scope>
    <source>
        <strain evidence="1">ARSEF 373</strain>
    </source>
</reference>
<dbReference type="AlphaFoldDB" id="A0AAV2ZE96"/>
<accession>A0AAV2ZE96</accession>
<dbReference type="EMBL" id="DAKRPA010000007">
    <property type="protein sequence ID" value="DBA04546.1"/>
    <property type="molecule type" value="Genomic_DNA"/>
</dbReference>
<comment type="caution">
    <text evidence="1">The sequence shown here is derived from an EMBL/GenBank/DDBJ whole genome shotgun (WGS) entry which is preliminary data.</text>
</comment>
<feature type="non-terminal residue" evidence="1">
    <location>
        <position position="92"/>
    </location>
</feature>
<evidence type="ECO:0000313" key="1">
    <source>
        <dbReference type="EMBL" id="DBA04546.1"/>
    </source>
</evidence>
<dbReference type="Proteomes" id="UP001146120">
    <property type="component" value="Unassembled WGS sequence"/>
</dbReference>
<keyword evidence="2" id="KW-1185">Reference proteome</keyword>
<proteinExistence type="predicted"/>